<dbReference type="GeneID" id="105264758"/>
<keyword evidence="2" id="KW-1185">Reference proteome</keyword>
<dbReference type="Proteomes" id="UP000694866">
    <property type="component" value="Unplaced"/>
</dbReference>
<sequence>MKNERLFVLAVLVTMLILRELTDGKKVVIHLPYKVKNIKHTHTVYKVLPQIHEERKNEHSEEPEEFDHFTK</sequence>
<feature type="chain" id="PRO_5040217579" evidence="1">
    <location>
        <begin position="25"/>
        <end position="71"/>
    </location>
</feature>
<dbReference type="AlphaFoldDB" id="A0A9R1SZX2"/>
<reference evidence="3" key="1">
    <citation type="submission" date="2025-08" db="UniProtKB">
        <authorList>
            <consortium name="RefSeq"/>
        </authorList>
    </citation>
    <scope>IDENTIFICATION</scope>
    <source>
        <strain evidence="3">USDA-PBARC FA_bdor</strain>
        <tissue evidence="3">Whole organism</tissue>
    </source>
</reference>
<dbReference type="OrthoDB" id="7765283at2759"/>
<name>A0A9R1SZX2_9HYME</name>
<evidence type="ECO:0000256" key="1">
    <source>
        <dbReference type="SAM" id="SignalP"/>
    </source>
</evidence>
<keyword evidence="1" id="KW-0732">Signal</keyword>
<dbReference type="RefSeq" id="XP_011300156.1">
    <property type="nucleotide sequence ID" value="XM_011301854.1"/>
</dbReference>
<proteinExistence type="predicted"/>
<organism evidence="2 3">
    <name type="scientific">Fopius arisanus</name>
    <dbReference type="NCBI Taxonomy" id="64838"/>
    <lineage>
        <taxon>Eukaryota</taxon>
        <taxon>Metazoa</taxon>
        <taxon>Ecdysozoa</taxon>
        <taxon>Arthropoda</taxon>
        <taxon>Hexapoda</taxon>
        <taxon>Insecta</taxon>
        <taxon>Pterygota</taxon>
        <taxon>Neoptera</taxon>
        <taxon>Endopterygota</taxon>
        <taxon>Hymenoptera</taxon>
        <taxon>Apocrita</taxon>
        <taxon>Ichneumonoidea</taxon>
        <taxon>Braconidae</taxon>
        <taxon>Opiinae</taxon>
        <taxon>Fopius</taxon>
    </lineage>
</organism>
<gene>
    <name evidence="3" type="primary">LOC105264758</name>
</gene>
<dbReference type="KEGG" id="fas:105264758"/>
<accession>A0A9R1SZX2</accession>
<protein>
    <submittedName>
        <fullName evidence="3">Uncharacterized protein</fullName>
    </submittedName>
</protein>
<evidence type="ECO:0000313" key="2">
    <source>
        <dbReference type="Proteomes" id="UP000694866"/>
    </source>
</evidence>
<feature type="signal peptide" evidence="1">
    <location>
        <begin position="1"/>
        <end position="24"/>
    </location>
</feature>
<evidence type="ECO:0000313" key="3">
    <source>
        <dbReference type="RefSeq" id="XP_011300156.1"/>
    </source>
</evidence>